<organism evidence="2 3">
    <name type="scientific">Marinomonas ostreistagni</name>
    <dbReference type="NCBI Taxonomy" id="359209"/>
    <lineage>
        <taxon>Bacteria</taxon>
        <taxon>Pseudomonadati</taxon>
        <taxon>Pseudomonadota</taxon>
        <taxon>Gammaproteobacteria</taxon>
        <taxon>Oceanospirillales</taxon>
        <taxon>Oceanospirillaceae</taxon>
        <taxon>Marinomonas</taxon>
    </lineage>
</organism>
<evidence type="ECO:0000313" key="3">
    <source>
        <dbReference type="Proteomes" id="UP000598488"/>
    </source>
</evidence>
<gene>
    <name evidence="2" type="ORF">JHD44_06620</name>
</gene>
<dbReference type="Proteomes" id="UP000598488">
    <property type="component" value="Unassembled WGS sequence"/>
</dbReference>
<proteinExistence type="predicted"/>
<sequence>MMATSNLSFQSRYEYQREEVVTRQAVSVTQTSSRADSESALELKAQAGQRIIAQQEVSFQARTEELGLDDAEESISRVEQRFQSMISILERMFGMKISLYDASELEGAGNGKSEPSANSGSAQGQVRQTAMAMREYHQITEQESSYVGIQGRLDLNDGRSLNVDFSLDMSRSRYEEFYGEISFTGRNVDPLVVNLNGNAAQLTNQRVSFDLDGDGTEEQVVFATGDSAFLAIDKNGNGSIDDGSELFGPQSGSGFADLAQYDSNQDGLIDSLDDIWQDLVLVQRDEQGNESLLSLSDVGVSAFVLERTSSPFSLFNDQGERTGIIRETGLYVKNDGTVDSMQHVDLIV</sequence>
<reference evidence="2 3" key="1">
    <citation type="submission" date="2020-12" db="EMBL/GenBank/DDBJ databases">
        <title>Comparative genome analysis of fungal antagonists Marinomonas ostreistagni 398 and M. spartinae 468.</title>
        <authorList>
            <person name="Fields J.L."/>
            <person name="Mavrodi O.V."/>
            <person name="Biber P.D."/>
            <person name="Indest K.J."/>
            <person name="Mavrodi D.V."/>
        </authorList>
    </citation>
    <scope>NUCLEOTIDE SEQUENCE [LARGE SCALE GENOMIC DNA]</scope>
    <source>
        <strain evidence="2 3">USM7</strain>
    </source>
</reference>
<protein>
    <recommendedName>
        <fullName evidence="4">Flagellin N-terminal domain-containing protein</fullName>
    </recommendedName>
</protein>
<feature type="compositionally biased region" description="Polar residues" evidence="1">
    <location>
        <begin position="113"/>
        <end position="128"/>
    </location>
</feature>
<evidence type="ECO:0000313" key="2">
    <source>
        <dbReference type="EMBL" id="MBJ7550349.1"/>
    </source>
</evidence>
<dbReference type="PANTHER" id="PTHR39431:SF1">
    <property type="entry name" value="FRPA_C-RELATED PROTEIN"/>
    <property type="match status" value="1"/>
</dbReference>
<dbReference type="PANTHER" id="PTHR39431">
    <property type="entry name" value="FRPA/C-RELATED PROTEIN"/>
    <property type="match status" value="1"/>
</dbReference>
<dbReference type="RefSeq" id="WP_199461981.1">
    <property type="nucleotide sequence ID" value="NZ_JAEMUH010000005.1"/>
</dbReference>
<evidence type="ECO:0008006" key="4">
    <source>
        <dbReference type="Google" id="ProtNLM"/>
    </source>
</evidence>
<accession>A0ABS0Z9L4</accession>
<comment type="caution">
    <text evidence="2">The sequence shown here is derived from an EMBL/GenBank/DDBJ whole genome shotgun (WGS) entry which is preliminary data.</text>
</comment>
<name>A0ABS0Z9L4_9GAMM</name>
<feature type="region of interest" description="Disordered" evidence="1">
    <location>
        <begin position="106"/>
        <end position="128"/>
    </location>
</feature>
<keyword evidence="3" id="KW-1185">Reference proteome</keyword>
<evidence type="ECO:0000256" key="1">
    <source>
        <dbReference type="SAM" id="MobiDB-lite"/>
    </source>
</evidence>
<dbReference type="EMBL" id="JAEMUH010000005">
    <property type="protein sequence ID" value="MBJ7550349.1"/>
    <property type="molecule type" value="Genomic_DNA"/>
</dbReference>